<keyword evidence="4 6" id="KW-0067">ATP-binding</keyword>
<dbReference type="PROSITE" id="PS50893">
    <property type="entry name" value="ABC_TRANSPORTER_2"/>
    <property type="match status" value="1"/>
</dbReference>
<dbReference type="Gene3D" id="3.40.50.300">
    <property type="entry name" value="P-loop containing nucleotide triphosphate hydrolases"/>
    <property type="match status" value="1"/>
</dbReference>
<dbReference type="GO" id="GO:0005524">
    <property type="term" value="F:ATP binding"/>
    <property type="evidence" value="ECO:0007669"/>
    <property type="project" value="UniProtKB-KW"/>
</dbReference>
<dbReference type="Pfam" id="PF00005">
    <property type="entry name" value="ABC_tran"/>
    <property type="match status" value="1"/>
</dbReference>
<keyword evidence="7" id="KW-1185">Reference proteome</keyword>
<dbReference type="InterPro" id="IPR027417">
    <property type="entry name" value="P-loop_NTPase"/>
</dbReference>
<dbReference type="GO" id="GO:0016887">
    <property type="term" value="F:ATP hydrolysis activity"/>
    <property type="evidence" value="ECO:0007669"/>
    <property type="project" value="InterPro"/>
</dbReference>
<evidence type="ECO:0000313" key="6">
    <source>
        <dbReference type="EMBL" id="RAI58400.1"/>
    </source>
</evidence>
<dbReference type="GO" id="GO:0016020">
    <property type="term" value="C:membrane"/>
    <property type="evidence" value="ECO:0007669"/>
    <property type="project" value="InterPro"/>
</dbReference>
<gene>
    <name evidence="6" type="ORF">DOO78_13675</name>
</gene>
<dbReference type="SUPFAM" id="SSF52540">
    <property type="entry name" value="P-loop containing nucleoside triphosphate hydrolases"/>
    <property type="match status" value="1"/>
</dbReference>
<dbReference type="SMART" id="SM00382">
    <property type="entry name" value="AAA"/>
    <property type="match status" value="1"/>
</dbReference>
<evidence type="ECO:0000259" key="5">
    <source>
        <dbReference type="PROSITE" id="PS50893"/>
    </source>
</evidence>
<evidence type="ECO:0000256" key="4">
    <source>
        <dbReference type="ARBA" id="ARBA00022840"/>
    </source>
</evidence>
<dbReference type="PANTHER" id="PTHR46743:SF2">
    <property type="entry name" value="TEICHOIC ACIDS EXPORT ATP-BINDING PROTEIN TAGH"/>
    <property type="match status" value="1"/>
</dbReference>
<accession>A0A327M649</accession>
<dbReference type="PANTHER" id="PTHR46743">
    <property type="entry name" value="TEICHOIC ACIDS EXPORT ATP-BINDING PROTEIN TAGH"/>
    <property type="match status" value="1"/>
</dbReference>
<dbReference type="InterPro" id="IPR003439">
    <property type="entry name" value="ABC_transporter-like_ATP-bd"/>
</dbReference>
<evidence type="ECO:0000256" key="3">
    <source>
        <dbReference type="ARBA" id="ARBA00022741"/>
    </source>
</evidence>
<dbReference type="RefSeq" id="WP_111470359.1">
    <property type="nucleotide sequence ID" value="NZ_QLIX01000009.1"/>
</dbReference>
<dbReference type="InterPro" id="IPR003593">
    <property type="entry name" value="AAA+_ATPase"/>
</dbReference>
<keyword evidence="3" id="KW-0547">Nucleotide-binding</keyword>
<dbReference type="AlphaFoldDB" id="A0A327M649"/>
<organism evidence="6 7">
    <name type="scientific">Roseicella frigidaeris</name>
    <dbReference type="NCBI Taxonomy" id="2230885"/>
    <lineage>
        <taxon>Bacteria</taxon>
        <taxon>Pseudomonadati</taxon>
        <taxon>Pseudomonadota</taxon>
        <taxon>Alphaproteobacteria</taxon>
        <taxon>Acetobacterales</taxon>
        <taxon>Roseomonadaceae</taxon>
        <taxon>Roseicella</taxon>
    </lineage>
</organism>
<comment type="caution">
    <text evidence="6">The sequence shown here is derived from an EMBL/GenBank/DDBJ whole genome shotgun (WGS) entry which is preliminary data.</text>
</comment>
<evidence type="ECO:0000256" key="2">
    <source>
        <dbReference type="ARBA" id="ARBA00022448"/>
    </source>
</evidence>
<name>A0A327M649_9PROT</name>
<dbReference type="CDD" id="cd03220">
    <property type="entry name" value="ABC_KpsT_Wzt"/>
    <property type="match status" value="1"/>
</dbReference>
<evidence type="ECO:0000256" key="1">
    <source>
        <dbReference type="ARBA" id="ARBA00005417"/>
    </source>
</evidence>
<evidence type="ECO:0000313" key="7">
    <source>
        <dbReference type="Proteomes" id="UP000249065"/>
    </source>
</evidence>
<protein>
    <submittedName>
        <fullName evidence="6">ABC transporter ATP-binding protein</fullName>
    </submittedName>
</protein>
<dbReference type="InterPro" id="IPR050683">
    <property type="entry name" value="Bact_Polysacc_Export_ATP-bd"/>
</dbReference>
<keyword evidence="2" id="KW-0813">Transport</keyword>
<sequence length="215" mass="23819">MIRLHDVHKSYPTHFGPKEVLRGVDITFMPGEKVGILGRNGAGKSTLLRLIAGVEHPNRGRVERRMSVSWPLGFAGAMHYSISGADNARFLARIYDKPIKETVEFVENFADLGHYFRMPVRTYSSGMTVRLGFSLSLAVQFDCYLVDEAIAVGDSRFAERARAALADLNARASLLLVSHQAETVRAFCKTAAILEDGRLIRYDDLDQAIAAYQAA</sequence>
<dbReference type="GO" id="GO:0140359">
    <property type="term" value="F:ABC-type transporter activity"/>
    <property type="evidence" value="ECO:0007669"/>
    <property type="project" value="InterPro"/>
</dbReference>
<comment type="similarity">
    <text evidence="1">Belongs to the ABC transporter superfamily.</text>
</comment>
<dbReference type="InterPro" id="IPR015860">
    <property type="entry name" value="ABC_transpr_TagH-like"/>
</dbReference>
<dbReference type="EMBL" id="QLIX01000009">
    <property type="protein sequence ID" value="RAI58400.1"/>
    <property type="molecule type" value="Genomic_DNA"/>
</dbReference>
<reference evidence="7" key="1">
    <citation type="submission" date="2018-06" db="EMBL/GenBank/DDBJ databases">
        <authorList>
            <person name="Khan S.A."/>
        </authorList>
    </citation>
    <scope>NUCLEOTIDE SEQUENCE [LARGE SCALE GENOMIC DNA]</scope>
    <source>
        <strain evidence="7">DB-1506</strain>
    </source>
</reference>
<feature type="domain" description="ABC transporter" evidence="5">
    <location>
        <begin position="2"/>
        <end position="214"/>
    </location>
</feature>
<dbReference type="Proteomes" id="UP000249065">
    <property type="component" value="Unassembled WGS sequence"/>
</dbReference>
<proteinExistence type="inferred from homology"/>
<dbReference type="OrthoDB" id="7157922at2"/>